<organism evidence="2 3">
    <name type="scientific">Bremerella cremea</name>
    <dbReference type="NCBI Taxonomy" id="1031537"/>
    <lineage>
        <taxon>Bacteria</taxon>
        <taxon>Pseudomonadati</taxon>
        <taxon>Planctomycetota</taxon>
        <taxon>Planctomycetia</taxon>
        <taxon>Pirellulales</taxon>
        <taxon>Pirellulaceae</taxon>
        <taxon>Bremerella</taxon>
    </lineage>
</organism>
<comment type="caution">
    <text evidence="2">The sequence shown here is derived from an EMBL/GenBank/DDBJ whole genome shotgun (WGS) entry which is preliminary data.</text>
</comment>
<name>A0A368KT37_9BACT</name>
<proteinExistence type="predicted"/>
<sequence>MMAPIQLFEIGRKREMTSKTLAVTLIALFGFLGAVTTFSKLSAQDAAEATAKPAEPSGRLPTYYGEIVTQDQRLKIYEIQSGYSTKIDQLKAEIEKLETAMKKDMEAVLTKPQLERLKELAQEDELRRQKNEAAKRAAEKAAAANDS</sequence>
<dbReference type="Proteomes" id="UP000253562">
    <property type="component" value="Unassembled WGS sequence"/>
</dbReference>
<dbReference type="AlphaFoldDB" id="A0A368KT37"/>
<feature type="region of interest" description="Disordered" evidence="1">
    <location>
        <begin position="120"/>
        <end position="147"/>
    </location>
</feature>
<evidence type="ECO:0000256" key="1">
    <source>
        <dbReference type="SAM" id="MobiDB-lite"/>
    </source>
</evidence>
<gene>
    <name evidence="2" type="ORF">DTL42_12090</name>
</gene>
<reference evidence="2 3" key="1">
    <citation type="submission" date="2018-07" db="EMBL/GenBank/DDBJ databases">
        <title>Comparative genomes isolates from brazilian mangrove.</title>
        <authorList>
            <person name="De Araujo J.E."/>
            <person name="Taketani R.G."/>
            <person name="Silva M.C.P."/>
            <person name="Lourenco M.V."/>
            <person name="Oliveira V.M."/>
            <person name="Andreote F.D."/>
        </authorList>
    </citation>
    <scope>NUCLEOTIDE SEQUENCE [LARGE SCALE GENOMIC DNA]</scope>
    <source>
        <strain evidence="2 3">HEX PRIS-MGV</strain>
    </source>
</reference>
<evidence type="ECO:0000313" key="2">
    <source>
        <dbReference type="EMBL" id="RCS49270.1"/>
    </source>
</evidence>
<protein>
    <submittedName>
        <fullName evidence="2">Uncharacterized protein</fullName>
    </submittedName>
</protein>
<feature type="compositionally biased region" description="Basic and acidic residues" evidence="1">
    <location>
        <begin position="120"/>
        <end position="139"/>
    </location>
</feature>
<accession>A0A368KT37</accession>
<evidence type="ECO:0000313" key="3">
    <source>
        <dbReference type="Proteomes" id="UP000253562"/>
    </source>
</evidence>
<dbReference type="EMBL" id="QPEX01000024">
    <property type="protein sequence ID" value="RCS49270.1"/>
    <property type="molecule type" value="Genomic_DNA"/>
</dbReference>